<dbReference type="CDD" id="cd00192">
    <property type="entry name" value="PTKc"/>
    <property type="match status" value="1"/>
</dbReference>
<dbReference type="InterPro" id="IPR008266">
    <property type="entry name" value="Tyr_kinase_AS"/>
</dbReference>
<keyword evidence="6" id="KW-1133">Transmembrane helix</keyword>
<keyword evidence="6" id="KW-0472">Membrane</keyword>
<dbReference type="InterPro" id="IPR001245">
    <property type="entry name" value="Ser-Thr/Tyr_kinase_cat_dom"/>
</dbReference>
<dbReference type="InterPro" id="IPR035234">
    <property type="entry name" value="IgGFc-bd_N"/>
</dbReference>
<dbReference type="GO" id="GO:0005524">
    <property type="term" value="F:ATP binding"/>
    <property type="evidence" value="ECO:0007669"/>
    <property type="project" value="InterPro"/>
</dbReference>
<evidence type="ECO:0000259" key="8">
    <source>
        <dbReference type="PROSITE" id="PS50287"/>
    </source>
</evidence>
<feature type="domain" description="SRCR" evidence="8">
    <location>
        <begin position="251"/>
        <end position="348"/>
    </location>
</feature>
<dbReference type="PROSITE" id="PS50287">
    <property type="entry name" value="SRCR_2"/>
    <property type="match status" value="3"/>
</dbReference>
<evidence type="ECO:0000259" key="7">
    <source>
        <dbReference type="PROSITE" id="PS50011"/>
    </source>
</evidence>
<dbReference type="PANTHER" id="PTHR48071">
    <property type="entry name" value="SRCR DOMAIN-CONTAINING PROTEIN"/>
    <property type="match status" value="1"/>
</dbReference>
<evidence type="ECO:0000256" key="2">
    <source>
        <dbReference type="ARBA" id="ARBA00022737"/>
    </source>
</evidence>
<dbReference type="EnsemblMetazoa" id="Aqu2.1.11010_001">
    <property type="protein sequence ID" value="Aqu2.1.11010_001"/>
    <property type="gene ID" value="Aqu2.1.11010"/>
</dbReference>
<comment type="caution">
    <text evidence="5">Lacks conserved residue(s) required for the propagation of feature annotation.</text>
</comment>
<feature type="transmembrane region" description="Helical" evidence="6">
    <location>
        <begin position="861"/>
        <end position="884"/>
    </location>
</feature>
<dbReference type="InterPro" id="IPR001190">
    <property type="entry name" value="SRCR"/>
</dbReference>
<protein>
    <recommendedName>
        <fullName evidence="10">Receptor protein-tyrosine kinase</fullName>
    </recommendedName>
</protein>
<dbReference type="InParanoid" id="A0A1X7T9N2"/>
<dbReference type="SUPFAM" id="SSF56487">
    <property type="entry name" value="SRCR-like"/>
    <property type="match status" value="3"/>
</dbReference>
<dbReference type="GO" id="GO:0004713">
    <property type="term" value="F:protein tyrosine kinase activity"/>
    <property type="evidence" value="ECO:0007669"/>
    <property type="project" value="InterPro"/>
</dbReference>
<dbReference type="OrthoDB" id="3236663at2759"/>
<dbReference type="FunFam" id="3.10.250.10:FF:000011">
    <property type="entry name" value="Scavenger receptor class A member 5"/>
    <property type="match status" value="1"/>
</dbReference>
<evidence type="ECO:0000256" key="5">
    <source>
        <dbReference type="PROSITE-ProRule" id="PRU00196"/>
    </source>
</evidence>
<dbReference type="FunFam" id="3.10.250.10:FF:000006">
    <property type="entry name" value="neurotrypsin isoform X2"/>
    <property type="match status" value="1"/>
</dbReference>
<feature type="disulfide bond" evidence="5">
    <location>
        <begin position="319"/>
        <end position="329"/>
    </location>
</feature>
<dbReference type="SMART" id="SM00202">
    <property type="entry name" value="SR"/>
    <property type="match status" value="3"/>
</dbReference>
<dbReference type="AlphaFoldDB" id="A0A1X7T9N2"/>
<feature type="domain" description="SRCR" evidence="8">
    <location>
        <begin position="355"/>
        <end position="452"/>
    </location>
</feature>
<reference evidence="9" key="1">
    <citation type="submission" date="2017-05" db="UniProtKB">
        <authorList>
            <consortium name="EnsemblMetazoa"/>
        </authorList>
    </citation>
    <scope>IDENTIFICATION</scope>
</reference>
<dbReference type="PROSITE" id="PS50011">
    <property type="entry name" value="PROTEIN_KINASE_DOM"/>
    <property type="match status" value="1"/>
</dbReference>
<dbReference type="Gene3D" id="3.10.250.10">
    <property type="entry name" value="SRCR-like domain"/>
    <property type="match status" value="3"/>
</dbReference>
<feature type="domain" description="SRCR" evidence="8">
    <location>
        <begin position="459"/>
        <end position="556"/>
    </location>
</feature>
<dbReference type="Gene3D" id="3.30.200.20">
    <property type="entry name" value="Phosphorylase Kinase, domain 1"/>
    <property type="match status" value="1"/>
</dbReference>
<feature type="disulfide bond" evidence="5">
    <location>
        <begin position="423"/>
        <end position="433"/>
    </location>
</feature>
<evidence type="ECO:0000313" key="9">
    <source>
        <dbReference type="EnsemblMetazoa" id="Aqu2.1.11010_001"/>
    </source>
</evidence>
<dbReference type="InterPro" id="IPR011009">
    <property type="entry name" value="Kinase-like_dom_sf"/>
</dbReference>
<evidence type="ECO:0000256" key="1">
    <source>
        <dbReference type="ARBA" id="ARBA00022729"/>
    </source>
</evidence>
<dbReference type="Pfam" id="PF07714">
    <property type="entry name" value="PK_Tyr_Ser-Thr"/>
    <property type="match status" value="1"/>
</dbReference>
<feature type="disulfide bond" evidence="5">
    <location>
        <begin position="527"/>
        <end position="537"/>
    </location>
</feature>
<proteinExistence type="predicted"/>
<evidence type="ECO:0000256" key="6">
    <source>
        <dbReference type="SAM" id="Phobius"/>
    </source>
</evidence>
<dbReference type="PROSITE" id="PS00420">
    <property type="entry name" value="SRCR_1"/>
    <property type="match status" value="2"/>
</dbReference>
<name>A0A1X7T9N2_AMPQE</name>
<dbReference type="PROSITE" id="PS00109">
    <property type="entry name" value="PROTEIN_KINASE_TYR"/>
    <property type="match status" value="1"/>
</dbReference>
<dbReference type="PANTHER" id="PTHR48071:SF18">
    <property type="entry name" value="DELETED IN MALIGNANT BRAIN TUMORS 1 PROTEIN-RELATED"/>
    <property type="match status" value="1"/>
</dbReference>
<sequence>MQISLKAGQSITIQLQYLETFLLKPTVEKADLTGTKLESNSPISVYSGHTCVGQFACNSFDEQIPPVASWGNEFLVQSFNNFNFRSGYKLKLIGSQANTNVNVLCNEGNSSCSLSLQEGGVLTQTILSQTNCYVSSTSPILVAQFSVAEYDMIIIPPLHQYASNITRLSFTRLFGDFIVNLVVLAADDSSQIRLNGTLLPSLTSSSWEYHSTFVNDLTEQLLTNCTHSTTHNCGHSKDAGVACHVCTPGTVRLVNGANSTEGRVELCHNGKWGTVCDDYWDNTDASVVCRQLGYDSGAAFNRAYFGQGTGSIVMDDVDCNGGESYLTNCTHTIYQNCGHSEDAGVRCVLCTAGSIQLIGGSHDWEGRVEVCNNGLWGTVCDNNWDSTDAAVVCRQLGWRTSGSPLSFAYFSQGAVIHLDNVQCLGTEQLLTNCTHSTAHNCGHSKDAGVTCHVCTPGTVRLVNGSNSNEGRVELCHNGRWGTVCDDSWDNTDASVVCRQLGYGPGIAFYDPYFGQGNRSVVIDDVDCNGSESYLTNCTHTTEHNCNDKEVAGVRCSFINVSTNPASNQLSSILVPVAITVLLMLLVVFAAVLFVACFIIKKRRNRKQLTRRIKSNSSFFLKSNKENIYASSSNRKVEISSEYMIQLSSCIIPGLTISMQETAGQGEFGIVYRGVMTKKNQMSQAVAIKTLKGFYNKSDIDSLLDECITMMSFDNLNVLPLIGVCLDLGPAPCIVMPFMSRGNLLSYLKKERLNLTVADTCEEDVILNVRKQLLSICLQVANGMSYLASQKFVHRDLAARNCMIDDDGIIKVADFGLSEDIYDQNYFRQRKNSSATIKLPVKWMAIESLHDGLYSEKSDVRLFLYSGLMVSCAGKFSVLVGYLILV</sequence>
<dbReference type="FunFam" id="3.10.250.10:FF:000001">
    <property type="entry name" value="Lysyl oxidase 4 isoform X1"/>
    <property type="match status" value="1"/>
</dbReference>
<keyword evidence="4" id="KW-0325">Glycoprotein</keyword>
<dbReference type="Gene3D" id="1.10.510.10">
    <property type="entry name" value="Transferase(Phosphotransferase) domain 1"/>
    <property type="match status" value="1"/>
</dbReference>
<dbReference type="GO" id="GO:0016020">
    <property type="term" value="C:membrane"/>
    <property type="evidence" value="ECO:0007669"/>
    <property type="project" value="InterPro"/>
</dbReference>
<keyword evidence="1" id="KW-0732">Signal</keyword>
<dbReference type="Pfam" id="PF17517">
    <property type="entry name" value="IgGFc_binding"/>
    <property type="match status" value="1"/>
</dbReference>
<feature type="transmembrane region" description="Helical" evidence="6">
    <location>
        <begin position="572"/>
        <end position="599"/>
    </location>
</feature>
<accession>A0A1X7T9N2</accession>
<dbReference type="PRINTS" id="PR00109">
    <property type="entry name" value="TYRKINASE"/>
</dbReference>
<keyword evidence="3 5" id="KW-1015">Disulfide bond</keyword>
<keyword evidence="2" id="KW-0677">Repeat</keyword>
<dbReference type="Pfam" id="PF00530">
    <property type="entry name" value="SRCR"/>
    <property type="match status" value="3"/>
</dbReference>
<evidence type="ECO:0000256" key="4">
    <source>
        <dbReference type="ARBA" id="ARBA00023180"/>
    </source>
</evidence>
<organism evidence="9">
    <name type="scientific">Amphimedon queenslandica</name>
    <name type="common">Sponge</name>
    <dbReference type="NCBI Taxonomy" id="400682"/>
    <lineage>
        <taxon>Eukaryota</taxon>
        <taxon>Metazoa</taxon>
        <taxon>Porifera</taxon>
        <taxon>Demospongiae</taxon>
        <taxon>Heteroscleromorpha</taxon>
        <taxon>Haplosclerida</taxon>
        <taxon>Niphatidae</taxon>
        <taxon>Amphimedon</taxon>
    </lineage>
</organism>
<dbReference type="PRINTS" id="PR00258">
    <property type="entry name" value="SPERACTRCPTR"/>
</dbReference>
<feature type="domain" description="Protein kinase" evidence="7">
    <location>
        <begin position="656"/>
        <end position="885"/>
    </location>
</feature>
<dbReference type="SUPFAM" id="SSF56112">
    <property type="entry name" value="Protein kinase-like (PK-like)"/>
    <property type="match status" value="1"/>
</dbReference>
<evidence type="ECO:0000256" key="3">
    <source>
        <dbReference type="ARBA" id="ARBA00023157"/>
    </source>
</evidence>
<dbReference type="SMART" id="SM00219">
    <property type="entry name" value="TyrKc"/>
    <property type="match status" value="1"/>
</dbReference>
<evidence type="ECO:0008006" key="10">
    <source>
        <dbReference type="Google" id="ProtNLM"/>
    </source>
</evidence>
<keyword evidence="6" id="KW-0812">Transmembrane</keyword>
<dbReference type="InterPro" id="IPR036772">
    <property type="entry name" value="SRCR-like_dom_sf"/>
</dbReference>
<dbReference type="InterPro" id="IPR000719">
    <property type="entry name" value="Prot_kinase_dom"/>
</dbReference>
<dbReference type="InterPro" id="IPR020635">
    <property type="entry name" value="Tyr_kinase_cat_dom"/>
</dbReference>